<accession>A0A5M8PY91</accession>
<feature type="compositionally biased region" description="Acidic residues" evidence="8">
    <location>
        <begin position="505"/>
        <end position="514"/>
    </location>
</feature>
<keyword evidence="5" id="KW-0159">Chromosome partition</keyword>
<dbReference type="EMBL" id="VXIT01000002">
    <property type="protein sequence ID" value="KAA6414749.1"/>
    <property type="molecule type" value="Genomic_DNA"/>
</dbReference>
<feature type="region of interest" description="Disordered" evidence="8">
    <location>
        <begin position="761"/>
        <end position="1248"/>
    </location>
</feature>
<feature type="compositionally biased region" description="Polar residues" evidence="8">
    <location>
        <begin position="829"/>
        <end position="839"/>
    </location>
</feature>
<dbReference type="GO" id="GO:0005819">
    <property type="term" value="C:spindle"/>
    <property type="evidence" value="ECO:0007669"/>
    <property type="project" value="UniProtKB-SubCell"/>
</dbReference>
<evidence type="ECO:0000256" key="3">
    <source>
        <dbReference type="ARBA" id="ARBA00010042"/>
    </source>
</evidence>
<feature type="compositionally biased region" description="Basic and acidic residues" evidence="8">
    <location>
        <begin position="761"/>
        <end position="778"/>
    </location>
</feature>
<feature type="region of interest" description="Disordered" evidence="8">
    <location>
        <begin position="488"/>
        <end position="583"/>
    </location>
</feature>
<feature type="region of interest" description="Disordered" evidence="8">
    <location>
        <begin position="198"/>
        <end position="281"/>
    </location>
</feature>
<feature type="compositionally biased region" description="Polar residues" evidence="8">
    <location>
        <begin position="574"/>
        <end position="583"/>
    </location>
</feature>
<dbReference type="OrthoDB" id="6123at2759"/>
<gene>
    <name evidence="10" type="ORF">FRX48_01499</name>
</gene>
<comment type="subcellular location">
    <subcellularLocation>
        <location evidence="2">Cytoplasm</location>
        <location evidence="2">Cytoskeleton</location>
        <location evidence="2">Spindle</location>
    </subcellularLocation>
    <subcellularLocation>
        <location evidence="1">Nucleus</location>
    </subcellularLocation>
</comment>
<feature type="compositionally biased region" description="Polar residues" evidence="8">
    <location>
        <begin position="254"/>
        <end position="263"/>
    </location>
</feature>
<keyword evidence="7" id="KW-0539">Nucleus</keyword>
<dbReference type="Pfam" id="PF03941">
    <property type="entry name" value="INCENP_ARK-bind"/>
    <property type="match status" value="1"/>
</dbReference>
<evidence type="ECO:0000313" key="10">
    <source>
        <dbReference type="EMBL" id="KAA6414749.1"/>
    </source>
</evidence>
<dbReference type="InterPro" id="IPR005635">
    <property type="entry name" value="Inner_centromere_prot_ARK-bd"/>
</dbReference>
<feature type="domain" description="Inner centromere protein ARK-binding" evidence="9">
    <location>
        <begin position="1225"/>
        <end position="1283"/>
    </location>
</feature>
<protein>
    <recommendedName>
        <fullName evidence="9">Inner centromere protein ARK-binding domain-containing protein</fullName>
    </recommendedName>
</protein>
<dbReference type="GO" id="GO:0005634">
    <property type="term" value="C:nucleus"/>
    <property type="evidence" value="ECO:0007669"/>
    <property type="project" value="UniProtKB-SubCell"/>
</dbReference>
<feature type="compositionally biased region" description="Polar residues" evidence="8">
    <location>
        <begin position="892"/>
        <end position="903"/>
    </location>
</feature>
<feature type="compositionally biased region" description="Low complexity" evidence="8">
    <location>
        <begin position="934"/>
        <end position="952"/>
    </location>
</feature>
<evidence type="ECO:0000256" key="7">
    <source>
        <dbReference type="ARBA" id="ARBA00023242"/>
    </source>
</evidence>
<feature type="compositionally biased region" description="Basic and acidic residues" evidence="8">
    <location>
        <begin position="225"/>
        <end position="253"/>
    </location>
</feature>
<feature type="region of interest" description="Disordered" evidence="8">
    <location>
        <begin position="381"/>
        <end position="405"/>
    </location>
</feature>
<feature type="region of interest" description="Disordered" evidence="8">
    <location>
        <begin position="632"/>
        <end position="654"/>
    </location>
</feature>
<evidence type="ECO:0000256" key="1">
    <source>
        <dbReference type="ARBA" id="ARBA00004123"/>
    </source>
</evidence>
<keyword evidence="6" id="KW-0206">Cytoskeleton</keyword>
<proteinExistence type="inferred from homology"/>
<feature type="compositionally biased region" description="Basic and acidic residues" evidence="8">
    <location>
        <begin position="1178"/>
        <end position="1191"/>
    </location>
</feature>
<dbReference type="PANTHER" id="PTHR13142:SF1">
    <property type="entry name" value="INNER CENTROMERE PROTEIN"/>
    <property type="match status" value="1"/>
</dbReference>
<keyword evidence="4" id="KW-0963">Cytoplasm</keyword>
<feature type="compositionally biased region" description="Acidic residues" evidence="8">
    <location>
        <begin position="1227"/>
        <end position="1236"/>
    </location>
</feature>
<evidence type="ECO:0000256" key="2">
    <source>
        <dbReference type="ARBA" id="ARBA00004186"/>
    </source>
</evidence>
<dbReference type="PANTHER" id="PTHR13142">
    <property type="entry name" value="INNER CENTROMERE PROTEIN"/>
    <property type="match status" value="1"/>
</dbReference>
<feature type="compositionally biased region" description="Polar residues" evidence="8">
    <location>
        <begin position="1038"/>
        <end position="1055"/>
    </location>
</feature>
<evidence type="ECO:0000256" key="8">
    <source>
        <dbReference type="SAM" id="MobiDB-lite"/>
    </source>
</evidence>
<dbReference type="GO" id="GO:0007059">
    <property type="term" value="P:chromosome segregation"/>
    <property type="evidence" value="ECO:0007669"/>
    <property type="project" value="UniProtKB-KW"/>
</dbReference>
<evidence type="ECO:0000259" key="9">
    <source>
        <dbReference type="Pfam" id="PF03941"/>
    </source>
</evidence>
<feature type="compositionally biased region" description="Basic and acidic residues" evidence="8">
    <location>
        <begin position="957"/>
        <end position="1037"/>
    </location>
</feature>
<reference evidence="10 11" key="1">
    <citation type="submission" date="2019-09" db="EMBL/GenBank/DDBJ databases">
        <title>The hologenome of the rock-dwelling lichen Lasallia pustulata.</title>
        <authorList>
            <person name="Greshake Tzovaras B."/>
            <person name="Segers F."/>
            <person name="Bicker A."/>
            <person name="Dal Grande F."/>
            <person name="Otte J."/>
            <person name="Hankeln T."/>
            <person name="Schmitt I."/>
            <person name="Ebersberger I."/>
        </authorList>
    </citation>
    <scope>NUCLEOTIDE SEQUENCE [LARGE SCALE GENOMIC DNA]</scope>
    <source>
        <strain evidence="10">A1-1</strain>
    </source>
</reference>
<evidence type="ECO:0000256" key="5">
    <source>
        <dbReference type="ARBA" id="ARBA00022829"/>
    </source>
</evidence>
<feature type="region of interest" description="Disordered" evidence="8">
    <location>
        <begin position="680"/>
        <end position="702"/>
    </location>
</feature>
<sequence>MAPARSKAQSQIGSAQWISVEQENINRFGDQEVEDFVFAARNEVDWLNEHMAEIFSSNQFNVTEIFKTPGKLRGKTPRTARKRNPLESRVPLSDVFSKNHSPKPSPLHGTDIFKAVTAVEVPRELISAPLKEPEAEVNRVAKHNTDSGYHGMTEDEMDIDPVPSTTRTTEDEMDIVPVPSTTRTTEDEMDIIPVPSTTMTTESKTDTHSHSALQAPDVNPSGTRPSEDRRTTEGSFHSAREDLTSKVLAKDSPQRNVPTTLNMNEEHSEEDVQLAPAKETSSAEVEVITAIQGEHMEKDSLLDVDPAVDESRSSSEGSSPVRPLVRKSSLTFAALPAREPLTTKKSIGARVSRISHLDQSKINPLSRGSVLGRFIDGKSLSGTQQKLQDDEARMDEDERIDHRGNNDEDIEMVDEERPALTREESDGDAKITKLHNKSSTQRLHERINMLGQSHPPRPTKSIPAVANVAVQPSYPELTCPGIEEIKDLEHMNPPLPNSNTVNPIDDNDNDDDDDWIKPPPVQSKEQKPTKLSNEYSADVVEEVNPKNGRGGYESRLGTHERPEAKGPQPFRQHAVSSKPTSNGLVHAKSVSAPNLISPSRVTTATGKNHDVDNLASNTVLPSLAHTEQFVQQSTTPARTPVSRRHVDGPLSASKSKLQSIMKTARGLFTSSAGISAQAKMETFSPRSMRSRGPAQGPIESNNADVGLYPDLHNAGTALNLVDELPGHPLKKGEALRTRNSMGKEDKRIEKELKERERVESELEKVRETERQKAARYEEELSTTASSKKIPLSEQERVPESTESETPQLRTAIRKNPRRIPTRGEPVSNIEVTQASSISVEHSETAGTMLPPPPRTQTDSQIQKPKDLRRPIKPARDTASKPKPQPVSIRVGTLSQRIPLNNTVLSSSLQESLPPPQSKPAGVVKKASNVSLQTSASGVSLKTSVSSTSTKPKALLAAERKKEQDEKEAQRKLDQKREVERKRAAQQDEARKQEQQQRQEMERQRERERTASAEDPRKLAQKQAIEKRRLELGKKDQQRNPQRMTNDLANALQQDKPQAHGAPFRGELGGTRAPSRLVQDSSRPVITYPAVNPAKPPTKRVFEPDNEDEPMRPARVQGGPLYQQTDAKRRRTNDEDVQEVPVRPTMAPPIRQSNVRPKDGPKQSMFSNGKSHGHGQIRQRQDPLCRKPEPRPTPHKTPLPSKKGGPHAAKSSPNYINPDNIDLAEIPTDSDSDSDSEADNKKQSLMASWVQSPALREQLRAQEDGVDPEAVFGPIAPLNMEEIFDKSRHHRFRSRTSSANWAGQDRLTEEEVRVDLAARERLRREGGWTYGL</sequence>
<feature type="compositionally biased region" description="Basic residues" evidence="8">
    <location>
        <begin position="811"/>
        <end position="820"/>
    </location>
</feature>
<comment type="caution">
    <text evidence="10">The sequence shown here is derived from an EMBL/GenBank/DDBJ whole genome shotgun (WGS) entry which is preliminary data.</text>
</comment>
<evidence type="ECO:0000256" key="6">
    <source>
        <dbReference type="ARBA" id="ARBA00023212"/>
    </source>
</evidence>
<feature type="region of interest" description="Disordered" evidence="8">
    <location>
        <begin position="145"/>
        <end position="168"/>
    </location>
</feature>
<feature type="region of interest" description="Disordered" evidence="8">
    <location>
        <begin position="70"/>
        <end position="109"/>
    </location>
</feature>
<organism evidence="10 11">
    <name type="scientific">Lasallia pustulata</name>
    <dbReference type="NCBI Taxonomy" id="136370"/>
    <lineage>
        <taxon>Eukaryota</taxon>
        <taxon>Fungi</taxon>
        <taxon>Dikarya</taxon>
        <taxon>Ascomycota</taxon>
        <taxon>Pezizomycotina</taxon>
        <taxon>Lecanoromycetes</taxon>
        <taxon>OSLEUM clade</taxon>
        <taxon>Umbilicariomycetidae</taxon>
        <taxon>Umbilicariales</taxon>
        <taxon>Umbilicariaceae</taxon>
        <taxon>Lasallia</taxon>
    </lineage>
</organism>
<dbReference type="Proteomes" id="UP000324767">
    <property type="component" value="Unassembled WGS sequence"/>
</dbReference>
<evidence type="ECO:0000313" key="11">
    <source>
        <dbReference type="Proteomes" id="UP000324767"/>
    </source>
</evidence>
<comment type="similarity">
    <text evidence="3">Belongs to the INCENP family.</text>
</comment>
<feature type="compositionally biased region" description="Basic residues" evidence="8">
    <location>
        <begin position="70"/>
        <end position="83"/>
    </location>
</feature>
<name>A0A5M8PY91_9LECA</name>
<feature type="compositionally biased region" description="Basic and acidic residues" evidence="8">
    <location>
        <begin position="863"/>
        <end position="879"/>
    </location>
</feature>
<evidence type="ECO:0000256" key="4">
    <source>
        <dbReference type="ARBA" id="ARBA00022490"/>
    </source>
</evidence>